<gene>
    <name evidence="2" type="ORF">JK358_35865</name>
</gene>
<keyword evidence="3" id="KW-1185">Reference proteome</keyword>
<dbReference type="EMBL" id="JAERRJ010000019">
    <property type="protein sequence ID" value="MBL1079793.1"/>
    <property type="molecule type" value="Genomic_DNA"/>
</dbReference>
<proteinExistence type="predicted"/>
<protein>
    <submittedName>
        <fullName evidence="2">Dihydrofolate reductase family protein</fullName>
    </submittedName>
</protein>
<name>A0ABS1MKK8_9NOCA</name>
<sequence>MQISLDGIADTQDATPWPIIDEELHAPFLEELCDADVFIHGRRTYELMASFWPTADTEPAISEFYIDFARCWKKTAKLVVSRTLDVVDWNTRVVRGDPVAEIAALRTQPDCTAVVFGGLRTAATLMRHGLVDDYQLFIHPVILGDGEPLLAPSQRHHDLELVDTSTYDSGVVRVHYRHPAPH</sequence>
<comment type="caution">
    <text evidence="2">The sequence shown here is derived from an EMBL/GenBank/DDBJ whole genome shotgun (WGS) entry which is preliminary data.</text>
</comment>
<feature type="domain" description="Bacterial bifunctional deaminase-reductase C-terminal" evidence="1">
    <location>
        <begin position="1"/>
        <end position="172"/>
    </location>
</feature>
<dbReference type="Gene3D" id="3.40.430.10">
    <property type="entry name" value="Dihydrofolate Reductase, subunit A"/>
    <property type="match status" value="1"/>
</dbReference>
<evidence type="ECO:0000259" key="1">
    <source>
        <dbReference type="Pfam" id="PF01872"/>
    </source>
</evidence>
<evidence type="ECO:0000313" key="2">
    <source>
        <dbReference type="EMBL" id="MBL1079793.1"/>
    </source>
</evidence>
<dbReference type="InterPro" id="IPR002734">
    <property type="entry name" value="RibDG_C"/>
</dbReference>
<dbReference type="SUPFAM" id="SSF53597">
    <property type="entry name" value="Dihydrofolate reductase-like"/>
    <property type="match status" value="1"/>
</dbReference>
<accession>A0ABS1MKK8</accession>
<dbReference type="InterPro" id="IPR050765">
    <property type="entry name" value="Riboflavin_Biosynth_HTPR"/>
</dbReference>
<dbReference type="PANTHER" id="PTHR38011:SF11">
    <property type="entry name" value="2,5-DIAMINO-6-RIBOSYLAMINO-4(3H)-PYRIMIDINONE 5'-PHOSPHATE REDUCTASE"/>
    <property type="match status" value="1"/>
</dbReference>
<reference evidence="2 3" key="1">
    <citation type="submission" date="2021-01" db="EMBL/GenBank/DDBJ databases">
        <title>WGS of actinomycetes isolated from Thailand.</title>
        <authorList>
            <person name="Thawai C."/>
        </authorList>
    </citation>
    <scope>NUCLEOTIDE SEQUENCE [LARGE SCALE GENOMIC DNA]</scope>
    <source>
        <strain evidence="2 3">LPG 2</strain>
    </source>
</reference>
<organism evidence="2 3">
    <name type="scientific">Nocardia acididurans</name>
    <dbReference type="NCBI Taxonomy" id="2802282"/>
    <lineage>
        <taxon>Bacteria</taxon>
        <taxon>Bacillati</taxon>
        <taxon>Actinomycetota</taxon>
        <taxon>Actinomycetes</taxon>
        <taxon>Mycobacteriales</taxon>
        <taxon>Nocardiaceae</taxon>
        <taxon>Nocardia</taxon>
    </lineage>
</organism>
<dbReference type="Proteomes" id="UP000602198">
    <property type="component" value="Unassembled WGS sequence"/>
</dbReference>
<dbReference type="PANTHER" id="PTHR38011">
    <property type="entry name" value="DIHYDROFOLATE REDUCTASE FAMILY PROTEIN (AFU_ORTHOLOGUE AFUA_8G06820)"/>
    <property type="match status" value="1"/>
</dbReference>
<dbReference type="Pfam" id="PF01872">
    <property type="entry name" value="RibD_C"/>
    <property type="match status" value="1"/>
</dbReference>
<evidence type="ECO:0000313" key="3">
    <source>
        <dbReference type="Proteomes" id="UP000602198"/>
    </source>
</evidence>
<dbReference type="InterPro" id="IPR024072">
    <property type="entry name" value="DHFR-like_dom_sf"/>
</dbReference>